<dbReference type="EMBL" id="BAAAXF010000028">
    <property type="protein sequence ID" value="GAA3497036.1"/>
    <property type="molecule type" value="Genomic_DNA"/>
</dbReference>
<evidence type="ECO:0000256" key="1">
    <source>
        <dbReference type="SAM" id="MobiDB-lite"/>
    </source>
</evidence>
<evidence type="ECO:0000313" key="3">
    <source>
        <dbReference type="Proteomes" id="UP001501455"/>
    </source>
</evidence>
<reference evidence="3" key="1">
    <citation type="journal article" date="2019" name="Int. J. Syst. Evol. Microbiol.">
        <title>The Global Catalogue of Microorganisms (GCM) 10K type strain sequencing project: providing services to taxonomists for standard genome sequencing and annotation.</title>
        <authorList>
            <consortium name="The Broad Institute Genomics Platform"/>
            <consortium name="The Broad Institute Genome Sequencing Center for Infectious Disease"/>
            <person name="Wu L."/>
            <person name="Ma J."/>
        </authorList>
    </citation>
    <scope>NUCLEOTIDE SEQUENCE [LARGE SCALE GENOMIC DNA]</scope>
    <source>
        <strain evidence="3">JCM 4816</strain>
    </source>
</reference>
<accession>A0ABP6TSG0</accession>
<proteinExistence type="predicted"/>
<evidence type="ECO:0000313" key="2">
    <source>
        <dbReference type="EMBL" id="GAA3497036.1"/>
    </source>
</evidence>
<organism evidence="2 3">
    <name type="scientific">Streptomyces prasinosporus</name>
    <dbReference type="NCBI Taxonomy" id="68256"/>
    <lineage>
        <taxon>Bacteria</taxon>
        <taxon>Bacillati</taxon>
        <taxon>Actinomycetota</taxon>
        <taxon>Actinomycetes</taxon>
        <taxon>Kitasatosporales</taxon>
        <taxon>Streptomycetaceae</taxon>
        <taxon>Streptomyces</taxon>
        <taxon>Streptomyces albogriseolus group</taxon>
    </lineage>
</organism>
<sequence length="85" mass="8169">MRAAVCGSASCTSRSSRAMTGPAPGSVCSCLGEVGDGGLGACGEPAAGQHQRGGLALALFGEAFGGPGVDGDAHRAGEPGQQFHP</sequence>
<keyword evidence="3" id="KW-1185">Reference proteome</keyword>
<feature type="region of interest" description="Disordered" evidence="1">
    <location>
        <begin position="1"/>
        <end position="23"/>
    </location>
</feature>
<dbReference type="PROSITE" id="PS51257">
    <property type="entry name" value="PROKAR_LIPOPROTEIN"/>
    <property type="match status" value="1"/>
</dbReference>
<comment type="caution">
    <text evidence="2">The sequence shown here is derived from an EMBL/GenBank/DDBJ whole genome shotgun (WGS) entry which is preliminary data.</text>
</comment>
<feature type="compositionally biased region" description="Polar residues" evidence="1">
    <location>
        <begin position="9"/>
        <end position="18"/>
    </location>
</feature>
<gene>
    <name evidence="2" type="ORF">GCM10019016_041370</name>
</gene>
<protein>
    <submittedName>
        <fullName evidence="2">Uncharacterized protein</fullName>
    </submittedName>
</protein>
<name>A0ABP6TSG0_9ACTN</name>
<dbReference type="Proteomes" id="UP001501455">
    <property type="component" value="Unassembled WGS sequence"/>
</dbReference>